<dbReference type="GO" id="GO:0020037">
    <property type="term" value="F:heme binding"/>
    <property type="evidence" value="ECO:0007669"/>
    <property type="project" value="InterPro"/>
</dbReference>
<evidence type="ECO:0000256" key="7">
    <source>
        <dbReference type="ARBA" id="ARBA00023033"/>
    </source>
</evidence>
<dbReference type="GO" id="GO:0016705">
    <property type="term" value="F:oxidoreductase activity, acting on paired donors, with incorporation or reduction of molecular oxygen"/>
    <property type="evidence" value="ECO:0007669"/>
    <property type="project" value="InterPro"/>
</dbReference>
<dbReference type="PANTHER" id="PTHR24302:SF15">
    <property type="entry name" value="FATTY-ACID PEROXYGENASE"/>
    <property type="match status" value="1"/>
</dbReference>
<keyword evidence="7 10" id="KW-0503">Monooxygenase</keyword>
<organism evidence="11 12">
    <name type="scientific">Mesorhabditis belari</name>
    <dbReference type="NCBI Taxonomy" id="2138241"/>
    <lineage>
        <taxon>Eukaryota</taxon>
        <taxon>Metazoa</taxon>
        <taxon>Ecdysozoa</taxon>
        <taxon>Nematoda</taxon>
        <taxon>Chromadorea</taxon>
        <taxon>Rhabditida</taxon>
        <taxon>Rhabditina</taxon>
        <taxon>Rhabditomorpha</taxon>
        <taxon>Rhabditoidea</taxon>
        <taxon>Rhabditidae</taxon>
        <taxon>Mesorhabditinae</taxon>
        <taxon>Mesorhabditis</taxon>
    </lineage>
</organism>
<evidence type="ECO:0000256" key="1">
    <source>
        <dbReference type="ARBA" id="ARBA00001971"/>
    </source>
</evidence>
<accession>A0AAF3JAD3</accession>
<keyword evidence="5 10" id="KW-0560">Oxidoreductase</keyword>
<sequence length="422" mass="49094">MPLIFSMVCTSWMNAGKMNLEKRMVTLKGSTWSSVRATVAPAFSTAKIRQMIPTLNESSQICVKILKDYAKKGEKVPIRETMVRVMLDMTSKAAFGRDFNVQHDEQSTFIDYAKKYAEFDFRSPRIVAITLFPNLCWVFKKLTGYSILNNETNRYFVEILDHLYENRIDNKENYDYKDFFQLMLSAMKEEDKNREIDREIEFEITGKSEKSSKGIKKQHIFGQAFMFILAGFETGPINLHLTVYMLAMHEEWQERVRNEIESVLNGKEPDYVSLAELPLLEQCIHETQRLFPAVVRLNRMCTKPVELNGILMPKGSVFSIPVYNIHHSEKFYENPEEFRPERWSPEEKAKRDPLTFLPFGHGPRNCIGMRVGQFQMRSVLVHLLRHFRLTIADGSPKTLPLEIDTRGSFRTVSPLYINVETI</sequence>
<evidence type="ECO:0000256" key="6">
    <source>
        <dbReference type="ARBA" id="ARBA00023004"/>
    </source>
</evidence>
<evidence type="ECO:0000256" key="3">
    <source>
        <dbReference type="ARBA" id="ARBA00022617"/>
    </source>
</evidence>
<dbReference type="InterPro" id="IPR001128">
    <property type="entry name" value="Cyt_P450"/>
</dbReference>
<evidence type="ECO:0000256" key="4">
    <source>
        <dbReference type="ARBA" id="ARBA00022723"/>
    </source>
</evidence>
<dbReference type="FunFam" id="1.10.630.10:FF:000182">
    <property type="entry name" value="Cytochrome P450 3A4"/>
    <property type="match status" value="1"/>
</dbReference>
<dbReference type="PRINTS" id="PR00385">
    <property type="entry name" value="P450"/>
</dbReference>
<dbReference type="Gene3D" id="1.10.630.10">
    <property type="entry name" value="Cytochrome P450"/>
    <property type="match status" value="1"/>
</dbReference>
<evidence type="ECO:0000256" key="5">
    <source>
        <dbReference type="ARBA" id="ARBA00023002"/>
    </source>
</evidence>
<evidence type="ECO:0000256" key="8">
    <source>
        <dbReference type="ARBA" id="ARBA00043906"/>
    </source>
</evidence>
<dbReference type="InterPro" id="IPR002401">
    <property type="entry name" value="Cyt_P450_E_grp-I"/>
</dbReference>
<evidence type="ECO:0000313" key="12">
    <source>
        <dbReference type="WBParaSite" id="MBELARI_LOCUS6331"/>
    </source>
</evidence>
<evidence type="ECO:0008006" key="13">
    <source>
        <dbReference type="Google" id="ProtNLM"/>
    </source>
</evidence>
<keyword evidence="3 9" id="KW-0349">Heme</keyword>
<keyword evidence="6 9" id="KW-0408">Iron</keyword>
<evidence type="ECO:0000313" key="11">
    <source>
        <dbReference type="Proteomes" id="UP000887575"/>
    </source>
</evidence>
<dbReference type="WBParaSite" id="MBELARI_LOCUS6331">
    <property type="protein sequence ID" value="MBELARI_LOCUS6331"/>
    <property type="gene ID" value="MBELARI_LOCUS6331"/>
</dbReference>
<proteinExistence type="inferred from homology"/>
<keyword evidence="11" id="KW-1185">Reference proteome</keyword>
<reference evidence="12" key="1">
    <citation type="submission" date="2024-02" db="UniProtKB">
        <authorList>
            <consortium name="WormBaseParasite"/>
        </authorList>
    </citation>
    <scope>IDENTIFICATION</scope>
</reference>
<comment type="similarity">
    <text evidence="2 10">Belongs to the cytochrome P450 family.</text>
</comment>
<feature type="binding site" description="axial binding residue" evidence="9">
    <location>
        <position position="366"/>
    </location>
    <ligand>
        <name>heme</name>
        <dbReference type="ChEBI" id="CHEBI:30413"/>
    </ligand>
    <ligandPart>
        <name>Fe</name>
        <dbReference type="ChEBI" id="CHEBI:18248"/>
    </ligandPart>
</feature>
<comment type="cofactor">
    <cofactor evidence="1 9">
        <name>heme</name>
        <dbReference type="ChEBI" id="CHEBI:30413"/>
    </cofactor>
</comment>
<dbReference type="InterPro" id="IPR050705">
    <property type="entry name" value="Cytochrome_P450_3A"/>
</dbReference>
<dbReference type="PANTHER" id="PTHR24302">
    <property type="entry name" value="CYTOCHROME P450 FAMILY 3"/>
    <property type="match status" value="1"/>
</dbReference>
<dbReference type="AlphaFoldDB" id="A0AAF3JAD3"/>
<dbReference type="InterPro" id="IPR036396">
    <property type="entry name" value="Cyt_P450_sf"/>
</dbReference>
<evidence type="ECO:0000256" key="2">
    <source>
        <dbReference type="ARBA" id="ARBA00010617"/>
    </source>
</evidence>
<evidence type="ECO:0000256" key="9">
    <source>
        <dbReference type="PIRSR" id="PIRSR602401-1"/>
    </source>
</evidence>
<dbReference type="InterPro" id="IPR017972">
    <property type="entry name" value="Cyt_P450_CS"/>
</dbReference>
<dbReference type="SUPFAM" id="SSF48264">
    <property type="entry name" value="Cytochrome P450"/>
    <property type="match status" value="1"/>
</dbReference>
<keyword evidence="4 9" id="KW-0479">Metal-binding</keyword>
<name>A0AAF3JAD3_9BILA</name>
<dbReference type="Proteomes" id="UP000887575">
    <property type="component" value="Unassembled WGS sequence"/>
</dbReference>
<dbReference type="GO" id="GO:0008395">
    <property type="term" value="F:steroid hydroxylase activity"/>
    <property type="evidence" value="ECO:0007669"/>
    <property type="project" value="TreeGrafter"/>
</dbReference>
<dbReference type="PRINTS" id="PR00463">
    <property type="entry name" value="EP450I"/>
</dbReference>
<dbReference type="GO" id="GO:0005506">
    <property type="term" value="F:iron ion binding"/>
    <property type="evidence" value="ECO:0007669"/>
    <property type="project" value="InterPro"/>
</dbReference>
<dbReference type="Pfam" id="PF00067">
    <property type="entry name" value="p450"/>
    <property type="match status" value="1"/>
</dbReference>
<dbReference type="PROSITE" id="PS00086">
    <property type="entry name" value="CYTOCHROME_P450"/>
    <property type="match status" value="1"/>
</dbReference>
<evidence type="ECO:0000256" key="10">
    <source>
        <dbReference type="RuleBase" id="RU000461"/>
    </source>
</evidence>
<comment type="function">
    <text evidence="8">Cytochromes P450 are a group of heme-thiolate monooxygenases. They oxidize a variety of structurally unrelated compounds, including steroids, fatty acids, and xenobiotics.</text>
</comment>
<protein>
    <recommendedName>
        <fullName evidence="13">Cytochrome P450</fullName>
    </recommendedName>
</protein>